<organism evidence="3">
    <name type="scientific">Cuerna arida</name>
    <dbReference type="NCBI Taxonomy" id="1464854"/>
    <lineage>
        <taxon>Eukaryota</taxon>
        <taxon>Metazoa</taxon>
        <taxon>Ecdysozoa</taxon>
        <taxon>Arthropoda</taxon>
        <taxon>Hexapoda</taxon>
        <taxon>Insecta</taxon>
        <taxon>Pterygota</taxon>
        <taxon>Neoptera</taxon>
        <taxon>Paraneoptera</taxon>
        <taxon>Hemiptera</taxon>
        <taxon>Auchenorrhyncha</taxon>
        <taxon>Membracoidea</taxon>
        <taxon>Cicadellidae</taxon>
        <taxon>Cicadellinae</taxon>
        <taxon>Proconiini</taxon>
        <taxon>Cuerna</taxon>
    </lineage>
</organism>
<dbReference type="EMBL" id="GECZ01017036">
    <property type="protein sequence ID" value="JAS52733.1"/>
    <property type="molecule type" value="Transcribed_RNA"/>
</dbReference>
<feature type="chain" id="PRO_5008583141" description="Reverse transcriptase domain-containing protein" evidence="1">
    <location>
        <begin position="22"/>
        <end position="311"/>
    </location>
</feature>
<keyword evidence="1" id="KW-0732">Signal</keyword>
<protein>
    <recommendedName>
        <fullName evidence="2">Reverse transcriptase domain-containing protein</fullName>
    </recommendedName>
</protein>
<feature type="domain" description="Reverse transcriptase" evidence="2">
    <location>
        <begin position="1"/>
        <end position="117"/>
    </location>
</feature>
<gene>
    <name evidence="3" type="ORF">g.10461</name>
</gene>
<reference evidence="3" key="1">
    <citation type="submission" date="2015-11" db="EMBL/GenBank/DDBJ databases">
        <title>De novo transcriptome assembly of four potential Pierce s Disease insect vectors from Arizona vineyards.</title>
        <authorList>
            <person name="Tassone E.E."/>
        </authorList>
    </citation>
    <scope>NUCLEOTIDE SEQUENCE</scope>
</reference>
<evidence type="ECO:0000259" key="2">
    <source>
        <dbReference type="PROSITE" id="PS50878"/>
    </source>
</evidence>
<dbReference type="PANTHER" id="PTHR33332">
    <property type="entry name" value="REVERSE TRANSCRIPTASE DOMAIN-CONTAINING PROTEIN"/>
    <property type="match status" value="1"/>
</dbReference>
<sequence length="311" mass="36222">MYGVPQGSILGPLLFVCYLTGLPSISEENSFDMVLYADDANLVFSGKNPHEIEYRAGLEMLKIKQFLNSAHLLLNTNKTNFISFHTKQNRNPLNPIITIEDYSVEQLTDTKFLGLIIDCNLSWDEHVKFLTKKLSSGLYALRRMKHYCNLTTLKTIYFSLLQSHISYGIAIYGGTTKKNLDYILKLQKKAIRIILNLSNNESVKKYFKELKFLTVYDLYILETVKYCKHNHVLNSQSQTHTYNTRNHFISERHNIELYKKKTTFAGLRFLQCLPQDIRIEHNLSQFTSKLKSFLLNISCYSFEEFYELTVS</sequence>
<evidence type="ECO:0000256" key="1">
    <source>
        <dbReference type="SAM" id="SignalP"/>
    </source>
</evidence>
<dbReference type="InterPro" id="IPR000477">
    <property type="entry name" value="RT_dom"/>
</dbReference>
<proteinExistence type="predicted"/>
<dbReference type="AlphaFoldDB" id="A0A1B6FRU9"/>
<feature type="signal peptide" evidence="1">
    <location>
        <begin position="1"/>
        <end position="21"/>
    </location>
</feature>
<dbReference type="PROSITE" id="PS50878">
    <property type="entry name" value="RT_POL"/>
    <property type="match status" value="1"/>
</dbReference>
<accession>A0A1B6FRU9</accession>
<evidence type="ECO:0000313" key="3">
    <source>
        <dbReference type="EMBL" id="JAS52733.1"/>
    </source>
</evidence>
<dbReference type="Pfam" id="PF00078">
    <property type="entry name" value="RVT_1"/>
    <property type="match status" value="1"/>
</dbReference>
<name>A0A1B6FRU9_9HEMI</name>